<keyword evidence="1" id="KW-0812">Transmembrane</keyword>
<organism evidence="2 3">
    <name type="scientific">Spiroplasma phoeniceum P40</name>
    <dbReference type="NCBI Taxonomy" id="1276259"/>
    <lineage>
        <taxon>Bacteria</taxon>
        <taxon>Bacillati</taxon>
        <taxon>Mycoplasmatota</taxon>
        <taxon>Mollicutes</taxon>
        <taxon>Entomoplasmatales</taxon>
        <taxon>Spiroplasmataceae</taxon>
        <taxon>Spiroplasma</taxon>
    </lineage>
</organism>
<dbReference type="EMBL" id="CP031088">
    <property type="protein sequence ID" value="AXF96009.1"/>
    <property type="molecule type" value="Genomic_DNA"/>
</dbReference>
<gene>
    <name evidence="2" type="ORF">SDAV_001029</name>
</gene>
<name>A0A345DP71_9MOLU</name>
<proteinExistence type="predicted"/>
<dbReference type="KEGG" id="sphh:SDAV_001029"/>
<keyword evidence="1" id="KW-1133">Transmembrane helix</keyword>
<dbReference type="RefSeq" id="WP_105299343.1">
    <property type="nucleotide sequence ID" value="NZ_CP031088.1"/>
</dbReference>
<evidence type="ECO:0000256" key="1">
    <source>
        <dbReference type="SAM" id="Phobius"/>
    </source>
</evidence>
<dbReference type="AlphaFoldDB" id="A0A345DP71"/>
<dbReference type="Proteomes" id="UP000253689">
    <property type="component" value="Chromosome"/>
</dbReference>
<evidence type="ECO:0000313" key="3">
    <source>
        <dbReference type="Proteomes" id="UP000253689"/>
    </source>
</evidence>
<keyword evidence="3" id="KW-1185">Reference proteome</keyword>
<keyword evidence="1" id="KW-0472">Membrane</keyword>
<protein>
    <submittedName>
        <fullName evidence="2">Spiroplasma plectrovirus-related protein</fullName>
    </submittedName>
</protein>
<feature type="transmembrane region" description="Helical" evidence="1">
    <location>
        <begin position="33"/>
        <end position="58"/>
    </location>
</feature>
<accession>A0A345DP71</accession>
<sequence length="65" mass="7938">MTWNQFLDKVYQGLYQFAFFIPANKLGLIDKTVEYYVCMVVIWLFIFFTIWFVIYMIFKICKVVS</sequence>
<evidence type="ECO:0000313" key="2">
    <source>
        <dbReference type="EMBL" id="AXF96009.1"/>
    </source>
</evidence>
<reference evidence="3" key="1">
    <citation type="submission" date="2018-07" db="EMBL/GenBank/DDBJ databases">
        <title>Complete Genome Sequence of Spiroplasma phoeniceum.</title>
        <authorList>
            <person name="Davis R.E."/>
            <person name="Shao J.Y."/>
            <person name="Zhao Y."/>
            <person name="Silver A."/>
            <person name="Stump z."/>
            <person name="Gasparich G."/>
        </authorList>
    </citation>
    <scope>NUCLEOTIDE SEQUENCE [LARGE SCALE GENOMIC DNA]</scope>
    <source>
        <strain evidence="3">P40</strain>
    </source>
</reference>